<organism evidence="1 2">
    <name type="scientific">Paenibacillus amylolyticus</name>
    <dbReference type="NCBI Taxonomy" id="1451"/>
    <lineage>
        <taxon>Bacteria</taxon>
        <taxon>Bacillati</taxon>
        <taxon>Bacillota</taxon>
        <taxon>Bacilli</taxon>
        <taxon>Bacillales</taxon>
        <taxon>Paenibacillaceae</taxon>
        <taxon>Paenibacillus</taxon>
    </lineage>
</organism>
<comment type="caution">
    <text evidence="1">The sequence shown here is derived from an EMBL/GenBank/DDBJ whole genome shotgun (WGS) entry which is preliminary data.</text>
</comment>
<protein>
    <submittedName>
        <fullName evidence="1">Uncharacterized protein</fullName>
    </submittedName>
</protein>
<evidence type="ECO:0000313" key="2">
    <source>
        <dbReference type="Proteomes" id="UP001254832"/>
    </source>
</evidence>
<sequence length="37" mass="4427">MIKIDRSCMKVEHDVIFLYPKRLFPDVCNLVNSLLFE</sequence>
<accession>A0AAP5H205</accession>
<dbReference type="Proteomes" id="UP001254832">
    <property type="component" value="Unassembled WGS sequence"/>
</dbReference>
<name>A0AAP5H205_PAEAM</name>
<dbReference type="EMBL" id="JAVDTR010000005">
    <property type="protein sequence ID" value="MDR6723835.1"/>
    <property type="molecule type" value="Genomic_DNA"/>
</dbReference>
<proteinExistence type="predicted"/>
<evidence type="ECO:0000313" key="1">
    <source>
        <dbReference type="EMBL" id="MDR6723835.1"/>
    </source>
</evidence>
<dbReference type="AlphaFoldDB" id="A0AAP5H205"/>
<gene>
    <name evidence="1" type="ORF">J2W91_002297</name>
</gene>
<reference evidence="1" key="1">
    <citation type="submission" date="2023-07" db="EMBL/GenBank/DDBJ databases">
        <title>Sorghum-associated microbial communities from plants grown in Nebraska, USA.</title>
        <authorList>
            <person name="Schachtman D."/>
        </authorList>
    </citation>
    <scope>NUCLEOTIDE SEQUENCE</scope>
    <source>
        <strain evidence="1">BE80</strain>
    </source>
</reference>